<dbReference type="Proteomes" id="UP001648503">
    <property type="component" value="Unassembled WGS sequence"/>
</dbReference>
<dbReference type="InterPro" id="IPR046342">
    <property type="entry name" value="CBS_dom_sf"/>
</dbReference>
<dbReference type="Pfam" id="PF00564">
    <property type="entry name" value="PB1"/>
    <property type="match status" value="1"/>
</dbReference>
<evidence type="ECO:0000256" key="2">
    <source>
        <dbReference type="PROSITE-ProRule" id="PRU00703"/>
    </source>
</evidence>
<feature type="domain" description="PB1" evidence="6">
    <location>
        <begin position="480"/>
        <end position="573"/>
    </location>
</feature>
<dbReference type="InterPro" id="IPR051462">
    <property type="entry name" value="CBS_domain-containing"/>
</dbReference>
<dbReference type="PANTHER" id="PTHR48108:SF26">
    <property type="entry name" value="CBS DOMAIN-CONTAINING PROTEIN DDB_G0289609"/>
    <property type="match status" value="1"/>
</dbReference>
<feature type="compositionally biased region" description="Acidic residues" evidence="3">
    <location>
        <begin position="124"/>
        <end position="134"/>
    </location>
</feature>
<dbReference type="SMART" id="SM00116">
    <property type="entry name" value="CBS"/>
    <property type="match status" value="3"/>
</dbReference>
<accession>A0ABQ8FIL0</accession>
<evidence type="ECO:0008006" key="9">
    <source>
        <dbReference type="Google" id="ProtNLM"/>
    </source>
</evidence>
<dbReference type="PROSITE" id="PS51745">
    <property type="entry name" value="PB1"/>
    <property type="match status" value="1"/>
</dbReference>
<reference evidence="7 8" key="1">
    <citation type="submission" date="2021-02" db="EMBL/GenBank/DDBJ databases">
        <title>Variation within the Batrachochytrium salamandrivorans European outbreak.</title>
        <authorList>
            <person name="Kelly M."/>
            <person name="Pasmans F."/>
            <person name="Shea T.P."/>
            <person name="Munoz J.F."/>
            <person name="Carranza S."/>
            <person name="Cuomo C.A."/>
            <person name="Martel A."/>
        </authorList>
    </citation>
    <scope>NUCLEOTIDE SEQUENCE [LARGE SCALE GENOMIC DNA]</scope>
    <source>
        <strain evidence="7 8">AMFP18/2</strain>
    </source>
</reference>
<dbReference type="InterPro" id="IPR053793">
    <property type="entry name" value="PB1-like"/>
</dbReference>
<keyword evidence="2" id="KW-0129">CBS domain</keyword>
<dbReference type="EMBL" id="JAFCIX010000093">
    <property type="protein sequence ID" value="KAH6598897.1"/>
    <property type="molecule type" value="Genomic_DNA"/>
</dbReference>
<keyword evidence="4" id="KW-1133">Transmembrane helix</keyword>
<feature type="domain" description="CBS" evidence="5">
    <location>
        <begin position="92"/>
        <end position="156"/>
    </location>
</feature>
<dbReference type="SMART" id="SM00666">
    <property type="entry name" value="PB1"/>
    <property type="match status" value="1"/>
</dbReference>
<organism evidence="7 8">
    <name type="scientific">Batrachochytrium salamandrivorans</name>
    <dbReference type="NCBI Taxonomy" id="1357716"/>
    <lineage>
        <taxon>Eukaryota</taxon>
        <taxon>Fungi</taxon>
        <taxon>Fungi incertae sedis</taxon>
        <taxon>Chytridiomycota</taxon>
        <taxon>Chytridiomycota incertae sedis</taxon>
        <taxon>Chytridiomycetes</taxon>
        <taxon>Rhizophydiales</taxon>
        <taxon>Rhizophydiales incertae sedis</taxon>
        <taxon>Batrachochytrium</taxon>
    </lineage>
</organism>
<name>A0ABQ8FIL0_9FUNG</name>
<evidence type="ECO:0000259" key="6">
    <source>
        <dbReference type="PROSITE" id="PS51745"/>
    </source>
</evidence>
<gene>
    <name evidence="7" type="ORF">BASA50_003404</name>
</gene>
<feature type="domain" description="CBS" evidence="5">
    <location>
        <begin position="320"/>
        <end position="376"/>
    </location>
</feature>
<feature type="region of interest" description="Disordered" evidence="3">
    <location>
        <begin position="124"/>
        <end position="146"/>
    </location>
</feature>
<feature type="compositionally biased region" description="Low complexity" evidence="3">
    <location>
        <begin position="9"/>
        <end position="20"/>
    </location>
</feature>
<comment type="caution">
    <text evidence="7">The sequence shown here is derived from an EMBL/GenBank/DDBJ whole genome shotgun (WGS) entry which is preliminary data.</text>
</comment>
<dbReference type="Gene3D" id="3.10.580.10">
    <property type="entry name" value="CBS-domain"/>
    <property type="match status" value="2"/>
</dbReference>
<protein>
    <recommendedName>
        <fullName evidence="9">CBS domain-containing protein</fullName>
    </recommendedName>
</protein>
<dbReference type="PROSITE" id="PS51371">
    <property type="entry name" value="CBS"/>
    <property type="match status" value="3"/>
</dbReference>
<feature type="domain" description="CBS" evidence="5">
    <location>
        <begin position="25"/>
        <end position="84"/>
    </location>
</feature>
<dbReference type="InterPro" id="IPR000644">
    <property type="entry name" value="CBS_dom"/>
</dbReference>
<dbReference type="PANTHER" id="PTHR48108">
    <property type="entry name" value="CBS DOMAIN-CONTAINING PROTEIN CBSX2, CHLOROPLASTIC"/>
    <property type="match status" value="1"/>
</dbReference>
<feature type="transmembrane region" description="Helical" evidence="4">
    <location>
        <begin position="638"/>
        <end position="657"/>
    </location>
</feature>
<keyword evidence="4" id="KW-0812">Transmembrane</keyword>
<evidence type="ECO:0000256" key="4">
    <source>
        <dbReference type="SAM" id="Phobius"/>
    </source>
</evidence>
<dbReference type="Pfam" id="PF00571">
    <property type="entry name" value="CBS"/>
    <property type="match status" value="3"/>
</dbReference>
<dbReference type="InterPro" id="IPR000270">
    <property type="entry name" value="PB1_dom"/>
</dbReference>
<proteinExistence type="predicted"/>
<feature type="region of interest" description="Disordered" evidence="3">
    <location>
        <begin position="1"/>
        <end position="20"/>
    </location>
</feature>
<keyword evidence="8" id="KW-1185">Reference proteome</keyword>
<dbReference type="SUPFAM" id="SSF54277">
    <property type="entry name" value="CAD &amp; PB1 domains"/>
    <property type="match status" value="1"/>
</dbReference>
<evidence type="ECO:0000256" key="3">
    <source>
        <dbReference type="SAM" id="MobiDB-lite"/>
    </source>
</evidence>
<evidence type="ECO:0000259" key="5">
    <source>
        <dbReference type="PROSITE" id="PS51371"/>
    </source>
</evidence>
<keyword evidence="4" id="KW-0472">Membrane</keyword>
<evidence type="ECO:0000313" key="8">
    <source>
        <dbReference type="Proteomes" id="UP001648503"/>
    </source>
</evidence>
<evidence type="ECO:0000256" key="1">
    <source>
        <dbReference type="ARBA" id="ARBA00022737"/>
    </source>
</evidence>
<keyword evidence="1" id="KW-0677">Repeat</keyword>
<dbReference type="SUPFAM" id="SSF54631">
    <property type="entry name" value="CBS-domain pair"/>
    <property type="match status" value="2"/>
</dbReference>
<evidence type="ECO:0000313" key="7">
    <source>
        <dbReference type="EMBL" id="KAH6598897.1"/>
    </source>
</evidence>
<sequence length="661" mass="71250">MAEAAAIPTTHNNNTNNNITTVQGLHPSPAVPLNENVSVVQAAAYMAAKRQDAILVVDNYGQLSGILTDKDLAYRVIAGGLNPKTTPIVAVMTMNPVSVDMDATASDALNKMVAGHFRHLPVVEDAEDDQDNDDSNLNNTDSGDDITTLESLRSAEYLRSLRTTVSPSPATTFAVLDITKCLCEALEKLERAFDPTALSNSISGSPADIPLEGAPNATPSLALFTKKIQSQLACPTLASVLPVDLAASATPMLSIHCSVLDAVVKMKDTHETAVLAFEPLEGQPLVAGSQLAGIFTTKDLVLRVLAAGMDPATTAISRVMTPHPDCVGLHTSIIDALRKMYLHCYLHLPVVRDDGVVCGMTDVLSLTYSILAEIALLENPNDSRDGPLWNRFWEAASIDRPIRLAESSVRPRSPYDSSEASSNYIVAGARQSLNHIFRSRRSVVGRSIGWDDDRETIIPDDSASAIHLASSTAVNHNSPSQEFIFKFRDTRYKKTHRFNFSSCDLDGLCALIATILECNSGSRESVHPDTVHLCYLDDEGDSIHLSSSRDLEDAVIMARSLSWKRLVLVLDATEAQSDVEDQAVISGSDLPNSDLHTTATPPHDADIAVRAGGSVVQWRVLKLYMGLARVPKMHEIEAVTPLVFIAGLAVASAFLLGKAFR</sequence>